<name>A0A2W5VQT6_9BACT</name>
<dbReference type="GO" id="GO:0071555">
    <property type="term" value="P:cell wall organization"/>
    <property type="evidence" value="ECO:0007669"/>
    <property type="project" value="UniProtKB-KW"/>
</dbReference>
<dbReference type="PANTHER" id="PTHR21071">
    <property type="entry name" value="UDP-N-ACETYLENOLPYRUVOYLGLUCOSAMINE REDUCTASE"/>
    <property type="match status" value="1"/>
</dbReference>
<dbReference type="GO" id="GO:0008360">
    <property type="term" value="P:regulation of cell shape"/>
    <property type="evidence" value="ECO:0007669"/>
    <property type="project" value="UniProtKB-KW"/>
</dbReference>
<feature type="active site" evidence="19">
    <location>
        <position position="287"/>
    </location>
</feature>
<dbReference type="GO" id="GO:0051301">
    <property type="term" value="P:cell division"/>
    <property type="evidence" value="ECO:0007669"/>
    <property type="project" value="UniProtKB-KW"/>
</dbReference>
<evidence type="ECO:0000256" key="19">
    <source>
        <dbReference type="HAMAP-Rule" id="MF_00037"/>
    </source>
</evidence>
<dbReference type="InterPro" id="IPR003170">
    <property type="entry name" value="MurB"/>
</dbReference>
<evidence type="ECO:0000256" key="9">
    <source>
        <dbReference type="ARBA" id="ARBA00022630"/>
    </source>
</evidence>
<evidence type="ECO:0000256" key="8">
    <source>
        <dbReference type="ARBA" id="ARBA00022618"/>
    </source>
</evidence>
<evidence type="ECO:0000256" key="6">
    <source>
        <dbReference type="ARBA" id="ARBA00015188"/>
    </source>
</evidence>
<keyword evidence="10 19" id="KW-0274">FAD</keyword>
<evidence type="ECO:0000256" key="13">
    <source>
        <dbReference type="ARBA" id="ARBA00022984"/>
    </source>
</evidence>
<feature type="active site" description="Proton donor" evidence="19">
    <location>
        <position position="217"/>
    </location>
</feature>
<keyword evidence="13 19" id="KW-0573">Peptidoglycan synthesis</keyword>
<dbReference type="Gene3D" id="3.30.465.10">
    <property type="match status" value="1"/>
</dbReference>
<evidence type="ECO:0000313" key="21">
    <source>
        <dbReference type="EMBL" id="PZR12871.1"/>
    </source>
</evidence>
<dbReference type="GO" id="GO:0005829">
    <property type="term" value="C:cytosol"/>
    <property type="evidence" value="ECO:0007669"/>
    <property type="project" value="TreeGrafter"/>
</dbReference>
<keyword evidence="11 19" id="KW-0521">NADP</keyword>
<keyword evidence="12 19" id="KW-0133">Cell shape</keyword>
<evidence type="ECO:0000256" key="16">
    <source>
        <dbReference type="ARBA" id="ARBA00023316"/>
    </source>
</evidence>
<keyword evidence="8 19" id="KW-0132">Cell division</keyword>
<evidence type="ECO:0000256" key="15">
    <source>
        <dbReference type="ARBA" id="ARBA00023306"/>
    </source>
</evidence>
<evidence type="ECO:0000256" key="2">
    <source>
        <dbReference type="ARBA" id="ARBA00003921"/>
    </source>
</evidence>
<evidence type="ECO:0000256" key="3">
    <source>
        <dbReference type="ARBA" id="ARBA00004496"/>
    </source>
</evidence>
<accession>A0A2W5VQT6</accession>
<dbReference type="InterPro" id="IPR036635">
    <property type="entry name" value="MurB_C_sf"/>
</dbReference>
<evidence type="ECO:0000256" key="7">
    <source>
        <dbReference type="ARBA" id="ARBA00022490"/>
    </source>
</evidence>
<gene>
    <name evidence="19" type="primary">murB</name>
    <name evidence="21" type="ORF">DI536_13805</name>
</gene>
<keyword evidence="9 19" id="KW-0285">Flavoprotein</keyword>
<dbReference type="GO" id="GO:0008762">
    <property type="term" value="F:UDP-N-acetylmuramate dehydrogenase activity"/>
    <property type="evidence" value="ECO:0007669"/>
    <property type="project" value="UniProtKB-UniRule"/>
</dbReference>
<dbReference type="PANTHER" id="PTHR21071:SF4">
    <property type="entry name" value="UDP-N-ACETYLENOLPYRUVOYLGLUCOSAMINE REDUCTASE"/>
    <property type="match status" value="1"/>
</dbReference>
<dbReference type="Proteomes" id="UP000249061">
    <property type="component" value="Unassembled WGS sequence"/>
</dbReference>
<evidence type="ECO:0000256" key="1">
    <source>
        <dbReference type="ARBA" id="ARBA00001974"/>
    </source>
</evidence>
<sequence>MGVSVNFLTSQELTKNAPLAPWTSVRVGGAAENLVRPATADSLVKVLAFAKQENISVTVLGGGANTLVGDLGVPGITLKLNNDYFPEEVDDTRITVNAGSAISRLVTLMTKYQLVGAEFLAGVPGTLGGATAMNAGTKNGEAMTVIEAVELATSDGLGWVSGLTYRYRHTDLPAGAVVTRIRFNLRRGDMSESKEKMNADLGYRKRTQPLSQPNFGSVFTNPPGHFAGALIEQVKLKGHRIGDAQISEKHANWIVNLGNATAADVAGLMAEAQKRVLESTGVTLTPEVKRIGRFLNDHP</sequence>
<evidence type="ECO:0000256" key="14">
    <source>
        <dbReference type="ARBA" id="ARBA00023002"/>
    </source>
</evidence>
<evidence type="ECO:0000256" key="10">
    <source>
        <dbReference type="ARBA" id="ARBA00022827"/>
    </source>
</evidence>
<dbReference type="Gene3D" id="3.30.43.10">
    <property type="entry name" value="Uridine Diphospho-n-acetylenolpyruvylglucosamine Reductase, domain 2"/>
    <property type="match status" value="1"/>
</dbReference>
<dbReference type="InterPro" id="IPR016169">
    <property type="entry name" value="FAD-bd_PCMH_sub2"/>
</dbReference>
<comment type="similarity">
    <text evidence="19">Belongs to the MurB family.</text>
</comment>
<comment type="catalytic activity">
    <reaction evidence="18 19">
        <text>UDP-N-acetyl-alpha-D-muramate + NADP(+) = UDP-N-acetyl-3-O-(1-carboxyvinyl)-alpha-D-glucosamine + NADPH + H(+)</text>
        <dbReference type="Rhea" id="RHEA:12248"/>
        <dbReference type="ChEBI" id="CHEBI:15378"/>
        <dbReference type="ChEBI" id="CHEBI:57783"/>
        <dbReference type="ChEBI" id="CHEBI:58349"/>
        <dbReference type="ChEBI" id="CHEBI:68483"/>
        <dbReference type="ChEBI" id="CHEBI:70757"/>
        <dbReference type="EC" id="1.3.1.98"/>
    </reaction>
</comment>
<dbReference type="InterPro" id="IPR006094">
    <property type="entry name" value="Oxid_FAD_bind_N"/>
</dbReference>
<keyword evidence="15 19" id="KW-0131">Cell cycle</keyword>
<evidence type="ECO:0000256" key="18">
    <source>
        <dbReference type="ARBA" id="ARBA00048914"/>
    </source>
</evidence>
<comment type="cofactor">
    <cofactor evidence="1 19">
        <name>FAD</name>
        <dbReference type="ChEBI" id="CHEBI:57692"/>
    </cofactor>
</comment>
<feature type="active site" evidence="19">
    <location>
        <position position="168"/>
    </location>
</feature>
<evidence type="ECO:0000256" key="4">
    <source>
        <dbReference type="ARBA" id="ARBA00004752"/>
    </source>
</evidence>
<comment type="subcellular location">
    <subcellularLocation>
        <location evidence="3 19">Cytoplasm</location>
    </subcellularLocation>
</comment>
<dbReference type="EC" id="1.3.1.98" evidence="5 19"/>
<dbReference type="UniPathway" id="UPA00219"/>
<dbReference type="NCBIfam" id="TIGR00179">
    <property type="entry name" value="murB"/>
    <property type="match status" value="1"/>
</dbReference>
<dbReference type="Pfam" id="PF02873">
    <property type="entry name" value="MurB_C"/>
    <property type="match status" value="1"/>
</dbReference>
<dbReference type="InterPro" id="IPR036318">
    <property type="entry name" value="FAD-bd_PCMH-like_sf"/>
</dbReference>
<keyword evidence="16 19" id="KW-0961">Cell wall biogenesis/degradation</keyword>
<dbReference type="Pfam" id="PF01565">
    <property type="entry name" value="FAD_binding_4"/>
    <property type="match status" value="1"/>
</dbReference>
<dbReference type="Gene3D" id="3.90.78.10">
    <property type="entry name" value="UDP-N-acetylenolpyruvoylglucosamine reductase, C-terminal domain"/>
    <property type="match status" value="1"/>
</dbReference>
<dbReference type="SUPFAM" id="SSF56194">
    <property type="entry name" value="Uridine diphospho-N-Acetylenolpyruvylglucosamine reductase, MurB, C-terminal domain"/>
    <property type="match status" value="1"/>
</dbReference>
<dbReference type="EMBL" id="QFQP01000011">
    <property type="protein sequence ID" value="PZR12871.1"/>
    <property type="molecule type" value="Genomic_DNA"/>
</dbReference>
<protein>
    <recommendedName>
        <fullName evidence="6 19">UDP-N-acetylenolpyruvoylglucosamine reductase</fullName>
        <ecNumber evidence="5 19">1.3.1.98</ecNumber>
    </recommendedName>
    <alternativeName>
        <fullName evidence="17 19">UDP-N-acetylmuramate dehydrogenase</fullName>
    </alternativeName>
</protein>
<dbReference type="SUPFAM" id="SSF56176">
    <property type="entry name" value="FAD-binding/transporter-associated domain-like"/>
    <property type="match status" value="1"/>
</dbReference>
<keyword evidence="14 19" id="KW-0560">Oxidoreductase</keyword>
<proteinExistence type="inferred from homology"/>
<dbReference type="InterPro" id="IPR016167">
    <property type="entry name" value="FAD-bd_PCMH_sub1"/>
</dbReference>
<dbReference type="InterPro" id="IPR011601">
    <property type="entry name" value="MurB_C"/>
</dbReference>
<dbReference type="PROSITE" id="PS51387">
    <property type="entry name" value="FAD_PCMH"/>
    <property type="match status" value="1"/>
</dbReference>
<dbReference type="InterPro" id="IPR016166">
    <property type="entry name" value="FAD-bd_PCMH"/>
</dbReference>
<feature type="domain" description="FAD-binding PCMH-type" evidence="20">
    <location>
        <begin position="27"/>
        <end position="188"/>
    </location>
</feature>
<dbReference type="GO" id="GO:0009252">
    <property type="term" value="P:peptidoglycan biosynthetic process"/>
    <property type="evidence" value="ECO:0007669"/>
    <property type="project" value="UniProtKB-UniRule"/>
</dbReference>
<dbReference type="HAMAP" id="MF_00037">
    <property type="entry name" value="MurB"/>
    <property type="match status" value="1"/>
</dbReference>
<comment type="pathway">
    <text evidence="4 19">Cell wall biogenesis; peptidoglycan biosynthesis.</text>
</comment>
<evidence type="ECO:0000256" key="11">
    <source>
        <dbReference type="ARBA" id="ARBA00022857"/>
    </source>
</evidence>
<dbReference type="AlphaFoldDB" id="A0A2W5VQT6"/>
<evidence type="ECO:0000256" key="17">
    <source>
        <dbReference type="ARBA" id="ARBA00031026"/>
    </source>
</evidence>
<organism evidence="21 22">
    <name type="scientific">Archangium gephyra</name>
    <dbReference type="NCBI Taxonomy" id="48"/>
    <lineage>
        <taxon>Bacteria</taxon>
        <taxon>Pseudomonadati</taxon>
        <taxon>Myxococcota</taxon>
        <taxon>Myxococcia</taxon>
        <taxon>Myxococcales</taxon>
        <taxon>Cystobacterineae</taxon>
        <taxon>Archangiaceae</taxon>
        <taxon>Archangium</taxon>
    </lineage>
</organism>
<evidence type="ECO:0000313" key="22">
    <source>
        <dbReference type="Proteomes" id="UP000249061"/>
    </source>
</evidence>
<evidence type="ECO:0000256" key="12">
    <source>
        <dbReference type="ARBA" id="ARBA00022960"/>
    </source>
</evidence>
<comment type="caution">
    <text evidence="21">The sequence shown here is derived from an EMBL/GenBank/DDBJ whole genome shotgun (WGS) entry which is preliminary data.</text>
</comment>
<dbReference type="NCBIfam" id="NF010480">
    <property type="entry name" value="PRK13905.1"/>
    <property type="match status" value="1"/>
</dbReference>
<reference evidence="21 22" key="1">
    <citation type="submission" date="2017-08" db="EMBL/GenBank/DDBJ databases">
        <title>Infants hospitalized years apart are colonized by the same room-sourced microbial strains.</title>
        <authorList>
            <person name="Brooks B."/>
            <person name="Olm M.R."/>
            <person name="Firek B.A."/>
            <person name="Baker R."/>
            <person name="Thomas B.C."/>
            <person name="Morowitz M.J."/>
            <person name="Banfield J.F."/>
        </authorList>
    </citation>
    <scope>NUCLEOTIDE SEQUENCE [LARGE SCALE GENOMIC DNA]</scope>
    <source>
        <strain evidence="21">S2_003_000_R2_14</strain>
    </source>
</reference>
<dbReference type="GO" id="GO:0071949">
    <property type="term" value="F:FAD binding"/>
    <property type="evidence" value="ECO:0007669"/>
    <property type="project" value="InterPro"/>
</dbReference>
<comment type="function">
    <text evidence="2 19">Cell wall formation.</text>
</comment>
<evidence type="ECO:0000256" key="5">
    <source>
        <dbReference type="ARBA" id="ARBA00012518"/>
    </source>
</evidence>
<evidence type="ECO:0000259" key="20">
    <source>
        <dbReference type="PROSITE" id="PS51387"/>
    </source>
</evidence>
<keyword evidence="7 19" id="KW-0963">Cytoplasm</keyword>